<dbReference type="EMBL" id="FNAK01000003">
    <property type="protein sequence ID" value="SDD87482.1"/>
    <property type="molecule type" value="Genomic_DNA"/>
</dbReference>
<dbReference type="RefSeq" id="WP_068302363.1">
    <property type="nucleotide sequence ID" value="NZ_FNAK01000003.1"/>
</dbReference>
<gene>
    <name evidence="2" type="ORF">SAMN04488071_1551</name>
</gene>
<evidence type="ECO:0000313" key="2">
    <source>
        <dbReference type="EMBL" id="SDD87482.1"/>
    </source>
</evidence>
<evidence type="ECO:0000256" key="1">
    <source>
        <dbReference type="SAM" id="Phobius"/>
    </source>
</evidence>
<proteinExistence type="predicted"/>
<keyword evidence="3" id="KW-1185">Reference proteome</keyword>
<feature type="transmembrane region" description="Helical" evidence="1">
    <location>
        <begin position="20"/>
        <end position="40"/>
    </location>
</feature>
<sequence length="79" mass="8822">MTEDNKMETAQKRKKGRQEIVQAILWAVALIGSALILKGTEQADKVMWLLFVLAFSGTLSGGSPTCERRLWRKLTGKES</sequence>
<dbReference type="AlphaFoldDB" id="A0A1G6YAY8"/>
<keyword evidence="1" id="KW-1133">Transmembrane helix</keyword>
<keyword evidence="1" id="KW-0472">Membrane</keyword>
<organism evidence="2 3">
    <name type="scientific">Kordiimonas lacus</name>
    <dbReference type="NCBI Taxonomy" id="637679"/>
    <lineage>
        <taxon>Bacteria</taxon>
        <taxon>Pseudomonadati</taxon>
        <taxon>Pseudomonadota</taxon>
        <taxon>Alphaproteobacteria</taxon>
        <taxon>Kordiimonadales</taxon>
        <taxon>Kordiimonadaceae</taxon>
        <taxon>Kordiimonas</taxon>
    </lineage>
</organism>
<keyword evidence="1" id="KW-0812">Transmembrane</keyword>
<name>A0A1G6YAY8_9PROT</name>
<protein>
    <submittedName>
        <fullName evidence="2">Uncharacterized protein</fullName>
    </submittedName>
</protein>
<dbReference type="OrthoDB" id="9908090at2"/>
<dbReference type="Proteomes" id="UP000183685">
    <property type="component" value="Unassembled WGS sequence"/>
</dbReference>
<reference evidence="2 3" key="1">
    <citation type="submission" date="2016-10" db="EMBL/GenBank/DDBJ databases">
        <authorList>
            <person name="de Groot N.N."/>
        </authorList>
    </citation>
    <scope>NUCLEOTIDE SEQUENCE [LARGE SCALE GENOMIC DNA]</scope>
    <source>
        <strain evidence="2 3">CGMCC 1.9109</strain>
    </source>
</reference>
<feature type="transmembrane region" description="Helical" evidence="1">
    <location>
        <begin position="46"/>
        <end position="63"/>
    </location>
</feature>
<evidence type="ECO:0000313" key="3">
    <source>
        <dbReference type="Proteomes" id="UP000183685"/>
    </source>
</evidence>
<accession>A0A1G6YAY8</accession>